<dbReference type="Proteomes" id="UP001157109">
    <property type="component" value="Unassembled WGS sequence"/>
</dbReference>
<sequence length="144" mass="16218">MTVELYGRRLYEVLKVWETYGESPEAMPVERDYGELWRSRDKVVYSRSLASVDTTRTRLERTFDPVAVRRLVDEADGQVGIGGPELAAHALRAGIVDGIEYYANPIVVGSGTPWLPRDVRIGLRLVDQHEFGCGVVHLAYDVVR</sequence>
<dbReference type="SUPFAM" id="SSF53597">
    <property type="entry name" value="Dihydrofolate reductase-like"/>
    <property type="match status" value="1"/>
</dbReference>
<accession>A0ABQ6HJT3</accession>
<keyword evidence="3" id="KW-1185">Reference proteome</keyword>
<name>A0ABQ6HJT3_9MICO</name>
<protein>
    <submittedName>
        <fullName evidence="2">Deaminase reductase</fullName>
    </submittedName>
</protein>
<evidence type="ECO:0000259" key="1">
    <source>
        <dbReference type="Pfam" id="PF01872"/>
    </source>
</evidence>
<evidence type="ECO:0000313" key="2">
    <source>
        <dbReference type="EMBL" id="GMA18700.1"/>
    </source>
</evidence>
<reference evidence="3" key="1">
    <citation type="journal article" date="2019" name="Int. J. Syst. Evol. Microbiol.">
        <title>The Global Catalogue of Microorganisms (GCM) 10K type strain sequencing project: providing services to taxonomists for standard genome sequencing and annotation.</title>
        <authorList>
            <consortium name="The Broad Institute Genomics Platform"/>
            <consortium name="The Broad Institute Genome Sequencing Center for Infectious Disease"/>
            <person name="Wu L."/>
            <person name="Ma J."/>
        </authorList>
    </citation>
    <scope>NUCLEOTIDE SEQUENCE [LARGE SCALE GENOMIC DNA]</scope>
    <source>
        <strain evidence="3">NBRC 105830</strain>
    </source>
</reference>
<feature type="domain" description="Bacterial bifunctional deaminase-reductase C-terminal" evidence="1">
    <location>
        <begin position="65"/>
        <end position="136"/>
    </location>
</feature>
<dbReference type="Pfam" id="PF01872">
    <property type="entry name" value="RibD_C"/>
    <property type="match status" value="1"/>
</dbReference>
<dbReference type="Gene3D" id="3.40.430.10">
    <property type="entry name" value="Dihydrofolate Reductase, subunit A"/>
    <property type="match status" value="1"/>
</dbReference>
<gene>
    <name evidence="2" type="ORF">GCM10025862_07210</name>
</gene>
<organism evidence="2 3">
    <name type="scientific">Arsenicicoccus piscis</name>
    <dbReference type="NCBI Taxonomy" id="673954"/>
    <lineage>
        <taxon>Bacteria</taxon>
        <taxon>Bacillati</taxon>
        <taxon>Actinomycetota</taxon>
        <taxon>Actinomycetes</taxon>
        <taxon>Micrococcales</taxon>
        <taxon>Intrasporangiaceae</taxon>
        <taxon>Arsenicicoccus</taxon>
    </lineage>
</organism>
<comment type="caution">
    <text evidence="2">The sequence shown here is derived from an EMBL/GenBank/DDBJ whole genome shotgun (WGS) entry which is preliminary data.</text>
</comment>
<evidence type="ECO:0000313" key="3">
    <source>
        <dbReference type="Proteomes" id="UP001157109"/>
    </source>
</evidence>
<dbReference type="EMBL" id="BSUJ01000001">
    <property type="protein sequence ID" value="GMA18700.1"/>
    <property type="molecule type" value="Genomic_DNA"/>
</dbReference>
<dbReference type="InterPro" id="IPR002734">
    <property type="entry name" value="RibDG_C"/>
</dbReference>
<proteinExistence type="predicted"/>
<dbReference type="InterPro" id="IPR024072">
    <property type="entry name" value="DHFR-like_dom_sf"/>
</dbReference>